<dbReference type="GeneID" id="96747435"/>
<comment type="caution">
    <text evidence="8">The sequence shown here is derived from an EMBL/GenBank/DDBJ whole genome shotgun (WGS) entry which is preliminary data.</text>
</comment>
<evidence type="ECO:0000313" key="8">
    <source>
        <dbReference type="EMBL" id="OMI35978.1"/>
    </source>
</evidence>
<evidence type="ECO:0000256" key="3">
    <source>
        <dbReference type="ARBA" id="ARBA00022692"/>
    </source>
</evidence>
<keyword evidence="9" id="KW-1185">Reference proteome</keyword>
<dbReference type="AlphaFoldDB" id="A0A1R1SCN2"/>
<proteinExistence type="predicted"/>
<evidence type="ECO:0008006" key="10">
    <source>
        <dbReference type="Google" id="ProtNLM"/>
    </source>
</evidence>
<evidence type="ECO:0000256" key="5">
    <source>
        <dbReference type="ARBA" id="ARBA00023136"/>
    </source>
</evidence>
<feature type="transmembrane region" description="Helical" evidence="7">
    <location>
        <begin position="66"/>
        <end position="84"/>
    </location>
</feature>
<organism evidence="8 9">
    <name type="scientific">Streptomyces sparsogenes DSM 40356</name>
    <dbReference type="NCBI Taxonomy" id="1331668"/>
    <lineage>
        <taxon>Bacteria</taxon>
        <taxon>Bacillati</taxon>
        <taxon>Actinomycetota</taxon>
        <taxon>Actinomycetes</taxon>
        <taxon>Kitasatosporales</taxon>
        <taxon>Streptomycetaceae</taxon>
        <taxon>Streptomyces</taxon>
    </lineage>
</organism>
<evidence type="ECO:0000313" key="9">
    <source>
        <dbReference type="Proteomes" id="UP000186168"/>
    </source>
</evidence>
<dbReference type="GO" id="GO:0005886">
    <property type="term" value="C:plasma membrane"/>
    <property type="evidence" value="ECO:0007669"/>
    <property type="project" value="UniProtKB-SubCell"/>
</dbReference>
<evidence type="ECO:0000256" key="1">
    <source>
        <dbReference type="ARBA" id="ARBA00004651"/>
    </source>
</evidence>
<feature type="coiled-coil region" evidence="6">
    <location>
        <begin position="183"/>
        <end position="238"/>
    </location>
</feature>
<dbReference type="RefSeq" id="WP_065967374.1">
    <property type="nucleotide sequence ID" value="NZ_ASQP01000378.1"/>
</dbReference>
<sequence>MDLLSGVSRAARVVRAEAGVVMAALRRARRGPGRERDLLVQSLKAAGAAILAWSISGWWLRDPVALMAPWVAVVLVQATVYRSVLKGLQQLAAIAAGTLVAAAAVAVTGDTLAAIAVALPVVMLLSNWPRFGDQGIYGPTTALFTLTSAPVSDVTVTHRLLQAALGAAIGIAVNALILPPVHLRDARENLRALAEEAAETLRAIGEGLVEERWDVGTAADWTRRSEDLRQRLDSLRAARQWSGESLRLNPGRRRRLRRGMTGVPSEEEDERWARIVAHLSALIRTLADIADENRAIEPPDARALCDHGRLLGRLADACRAHVTLLSGPAAPEAAAARSDLEEALSQVARLHTSLQENLVEGGGRGGTPSIAAFGALLVQAQNIWHEACLDDDGTAPTDHRP</sequence>
<accession>A0A1R1SCN2</accession>
<feature type="transmembrane region" description="Helical" evidence="7">
    <location>
        <begin position="91"/>
        <end position="119"/>
    </location>
</feature>
<dbReference type="Pfam" id="PF06081">
    <property type="entry name" value="ArAE_1"/>
    <property type="match status" value="1"/>
</dbReference>
<feature type="transmembrane region" description="Helical" evidence="7">
    <location>
        <begin position="38"/>
        <end position="60"/>
    </location>
</feature>
<evidence type="ECO:0000256" key="6">
    <source>
        <dbReference type="SAM" id="Coils"/>
    </source>
</evidence>
<keyword evidence="5 7" id="KW-0472">Membrane</keyword>
<evidence type="ECO:0000256" key="4">
    <source>
        <dbReference type="ARBA" id="ARBA00022989"/>
    </source>
</evidence>
<keyword evidence="4 7" id="KW-1133">Transmembrane helix</keyword>
<evidence type="ECO:0000256" key="7">
    <source>
        <dbReference type="SAM" id="Phobius"/>
    </source>
</evidence>
<keyword evidence="3 7" id="KW-0812">Transmembrane</keyword>
<comment type="subcellular location">
    <subcellularLocation>
        <location evidence="1">Cell membrane</location>
        <topology evidence="1">Multi-pass membrane protein</topology>
    </subcellularLocation>
</comment>
<reference evidence="8 9" key="1">
    <citation type="submission" date="2013-05" db="EMBL/GenBank/DDBJ databases">
        <title>Genome sequence of Streptomyces sparsogenes DSM 40356.</title>
        <authorList>
            <person name="Coyne S."/>
            <person name="Seebeck F.P."/>
        </authorList>
    </citation>
    <scope>NUCLEOTIDE SEQUENCE [LARGE SCALE GENOMIC DNA]</scope>
    <source>
        <strain evidence="8 9">DSM 40356</strain>
    </source>
</reference>
<dbReference type="InterPro" id="IPR010343">
    <property type="entry name" value="ArAE_1"/>
</dbReference>
<keyword evidence="2" id="KW-1003">Cell membrane</keyword>
<name>A0A1R1SCN2_9ACTN</name>
<protein>
    <recommendedName>
        <fullName evidence="10">Integral membrane protein</fullName>
    </recommendedName>
</protein>
<dbReference type="Proteomes" id="UP000186168">
    <property type="component" value="Unassembled WGS sequence"/>
</dbReference>
<dbReference type="STRING" id="67365.GCA_001704635_02792"/>
<evidence type="ECO:0000256" key="2">
    <source>
        <dbReference type="ARBA" id="ARBA00022475"/>
    </source>
</evidence>
<keyword evidence="6" id="KW-0175">Coiled coil</keyword>
<gene>
    <name evidence="8" type="ORF">SPAR_28541</name>
</gene>
<dbReference type="EMBL" id="ASQP01000378">
    <property type="protein sequence ID" value="OMI35978.1"/>
    <property type="molecule type" value="Genomic_DNA"/>
</dbReference>